<dbReference type="InterPro" id="IPR025257">
    <property type="entry name" value="MINDY-3/4_CD"/>
</dbReference>
<sequence length="695" mass="77379">MGKYVEDVSASLVREYLSRKGLKKSIACMDEELPRSDSSINNRSDLCRILHLEGLYKNNKAEERPLKSMLEIIVKDMLSEGGKTRHHHHSDSQAHPSEQTTSRSALDMPDSELFFLYRLSETNSLSQVNVSRTPSEKTSRTLPSFFASPERSERSVCLLSSGQDNLKTVIKEGFFSEKKVQDPDSQKNRGSRMRRGIMAGPIASSSQESNKRRPSRKSSGSSSVSANDDCKDTTSWANGLSTTHIKSNPSAFLEDEADRFSNLYSGDNNGFKKIPEVKTQHRLKNSGPNPKVDELHVLEMVLDDIENEGSLFDVSESSVQELSPDRTPMDQRTATALKEILFGSPMACFTEEWKQQNFTFSDIPGLKYGIVQKKGGPCGILAAVQACVLQKLLFEESSNDASYEKLQVSEIARTKCLSRALADILWRAGDMKRATVAIMSPHRNTGRNLFSPAGRYKSDGILEMVTRVTVETLDALGVVLEHHVRQFQAGPFGCILLTISVILSRTVAAVRSDMDVPTSTLIGAHGYCTQELVNLLLYGQAVSNVFDDEIKLDSGNGNFTLLKGIETRCNIGLLSLFEHYNICKVKMLLMVGSHLKSPKFPVWVVCSESHFSVLFSLSEELAVDQWKKEEFDLYYYDGLANQQEPIRLTVYPDAAVSAAAQNDNTDNDLIPPLNLCIKTKWQNAVISWNDSEPIL</sequence>
<gene>
    <name evidence="11" type="ORF">E1301_Tti007429</name>
</gene>
<evidence type="ECO:0000256" key="3">
    <source>
        <dbReference type="ARBA" id="ARBA00022670"/>
    </source>
</evidence>
<dbReference type="PANTHER" id="PTHR12473:SF8">
    <property type="entry name" value="UBIQUITIN CARBOXYL-TERMINAL HYDROLASE MINDY-4-RELATED"/>
    <property type="match status" value="1"/>
</dbReference>
<dbReference type="GO" id="GO:0004843">
    <property type="term" value="F:cysteine-type deubiquitinase activity"/>
    <property type="evidence" value="ECO:0007669"/>
    <property type="project" value="UniProtKB-UniRule"/>
</dbReference>
<keyword evidence="3 8" id="KW-0645">Protease</keyword>
<dbReference type="GO" id="GO:0071108">
    <property type="term" value="P:protein K48-linked deubiquitination"/>
    <property type="evidence" value="ECO:0007669"/>
    <property type="project" value="InterPro"/>
</dbReference>
<evidence type="ECO:0000256" key="4">
    <source>
        <dbReference type="ARBA" id="ARBA00022786"/>
    </source>
</evidence>
<evidence type="ECO:0000256" key="9">
    <source>
        <dbReference type="SAM" id="MobiDB-lite"/>
    </source>
</evidence>
<evidence type="ECO:0000256" key="2">
    <source>
        <dbReference type="ARBA" id="ARBA00011074"/>
    </source>
</evidence>
<feature type="region of interest" description="Disordered" evidence="9">
    <location>
        <begin position="81"/>
        <end position="104"/>
    </location>
</feature>
<organism evidence="11 12">
    <name type="scientific">Triplophysa tibetana</name>
    <dbReference type="NCBI Taxonomy" id="1572043"/>
    <lineage>
        <taxon>Eukaryota</taxon>
        <taxon>Metazoa</taxon>
        <taxon>Chordata</taxon>
        <taxon>Craniata</taxon>
        <taxon>Vertebrata</taxon>
        <taxon>Euteleostomi</taxon>
        <taxon>Actinopterygii</taxon>
        <taxon>Neopterygii</taxon>
        <taxon>Teleostei</taxon>
        <taxon>Ostariophysi</taxon>
        <taxon>Cypriniformes</taxon>
        <taxon>Nemacheilidae</taxon>
        <taxon>Triplophysa</taxon>
    </lineage>
</organism>
<dbReference type="PANTHER" id="PTHR12473">
    <property type="entry name" value="UBIQUITIN CARBOXYL-TERMINAL HYDROLASE MINDY-4-RELATED"/>
    <property type="match status" value="1"/>
</dbReference>
<comment type="function">
    <text evidence="7">Probable hydrolase that can remove 'Lys-48'-linked conjugated ubiquitin from proteins.</text>
</comment>
<protein>
    <recommendedName>
        <fullName evidence="8">Ubiquitin carboxyl-terminal hydrolase MINDY</fullName>
        <ecNumber evidence="8">3.4.19.12</ecNumber>
    </recommendedName>
</protein>
<dbReference type="Pfam" id="PF26038">
    <property type="entry name" value="Dimer_MINDY4_N"/>
    <property type="match status" value="1"/>
</dbReference>
<evidence type="ECO:0000313" key="11">
    <source>
        <dbReference type="EMBL" id="KAA0714281.1"/>
    </source>
</evidence>
<feature type="compositionally biased region" description="Polar residues" evidence="9">
    <location>
        <begin position="233"/>
        <end position="246"/>
    </location>
</feature>
<proteinExistence type="inferred from homology"/>
<evidence type="ECO:0000256" key="5">
    <source>
        <dbReference type="ARBA" id="ARBA00022801"/>
    </source>
</evidence>
<comment type="caution">
    <text evidence="11">The sequence shown here is derived from an EMBL/GenBank/DDBJ whole genome shotgun (WGS) entry which is preliminary data.</text>
</comment>
<comment type="function">
    <text evidence="8">Hydrolase that can remove 'Lys-48'-linked conjugated ubiquitin from proteins.</text>
</comment>
<dbReference type="AlphaFoldDB" id="A0A5A9NZK0"/>
<dbReference type="GO" id="GO:0006508">
    <property type="term" value="P:proteolysis"/>
    <property type="evidence" value="ECO:0007669"/>
    <property type="project" value="UniProtKB-KW"/>
</dbReference>
<evidence type="ECO:0000256" key="7">
    <source>
        <dbReference type="ARBA" id="ARBA00037630"/>
    </source>
</evidence>
<dbReference type="InterPro" id="IPR059022">
    <property type="entry name" value="MINDY4_N"/>
</dbReference>
<evidence type="ECO:0000259" key="10">
    <source>
        <dbReference type="SMART" id="SM01174"/>
    </source>
</evidence>
<dbReference type="Proteomes" id="UP000324632">
    <property type="component" value="Chromosome 12"/>
</dbReference>
<evidence type="ECO:0000256" key="8">
    <source>
        <dbReference type="RuleBase" id="RU367088"/>
    </source>
</evidence>
<dbReference type="EC" id="3.4.19.12" evidence="8"/>
<reference evidence="11 12" key="1">
    <citation type="journal article" date="2019" name="Mol. Ecol. Resour.">
        <title>Chromosome-level genome assembly of Triplophysa tibetana, a fish adapted to the harsh high-altitude environment of the Tibetan Plateau.</title>
        <authorList>
            <person name="Yang X."/>
            <person name="Liu H."/>
            <person name="Ma Z."/>
            <person name="Zou Y."/>
            <person name="Zou M."/>
            <person name="Mao Y."/>
            <person name="Li X."/>
            <person name="Wang H."/>
            <person name="Chen T."/>
            <person name="Wang W."/>
            <person name="Yang R."/>
        </authorList>
    </citation>
    <scope>NUCLEOTIDE SEQUENCE [LARGE SCALE GENOMIC DNA]</scope>
    <source>
        <strain evidence="11">TTIB1903HZAU</strain>
        <tissue evidence="11">Muscle</tissue>
    </source>
</reference>
<feature type="region of interest" description="Disordered" evidence="9">
    <location>
        <begin position="126"/>
        <end position="146"/>
    </location>
</feature>
<keyword evidence="12" id="KW-1185">Reference proteome</keyword>
<dbReference type="Pfam" id="PF13898">
    <property type="entry name" value="MINDY-3_4_CD"/>
    <property type="match status" value="1"/>
</dbReference>
<dbReference type="EMBL" id="SOYY01000012">
    <property type="protein sequence ID" value="KAA0714281.1"/>
    <property type="molecule type" value="Genomic_DNA"/>
</dbReference>
<feature type="domain" description="Deubiquitinating enzyme MINDY-3/4 conserved" evidence="10">
    <location>
        <begin position="338"/>
        <end position="690"/>
    </location>
</feature>
<evidence type="ECO:0000256" key="6">
    <source>
        <dbReference type="ARBA" id="ARBA00022807"/>
    </source>
</evidence>
<evidence type="ECO:0000313" key="12">
    <source>
        <dbReference type="Proteomes" id="UP000324632"/>
    </source>
</evidence>
<keyword evidence="5 8" id="KW-0378">Hydrolase</keyword>
<dbReference type="InterPro" id="IPR039785">
    <property type="entry name" value="MINY3/4"/>
</dbReference>
<comment type="similarity">
    <text evidence="2 8">Belongs to the MINDY deubiquitinase family. FAM188 subfamily.</text>
</comment>
<dbReference type="GO" id="GO:1990380">
    <property type="term" value="F:K48-linked deubiquitinase activity"/>
    <property type="evidence" value="ECO:0007669"/>
    <property type="project" value="UniProtKB-UniRule"/>
</dbReference>
<keyword evidence="6 8" id="KW-0788">Thiol protease</keyword>
<dbReference type="SMART" id="SM01174">
    <property type="entry name" value="DUF4205"/>
    <property type="match status" value="1"/>
</dbReference>
<name>A0A5A9NZK0_9TELE</name>
<evidence type="ECO:0000256" key="1">
    <source>
        <dbReference type="ARBA" id="ARBA00000707"/>
    </source>
</evidence>
<comment type="catalytic activity">
    <reaction evidence="1 8">
        <text>Thiol-dependent hydrolysis of ester, thioester, amide, peptide and isopeptide bonds formed by the C-terminal Gly of ubiquitin (a 76-residue protein attached to proteins as an intracellular targeting signal).</text>
        <dbReference type="EC" id="3.4.19.12"/>
    </reaction>
</comment>
<feature type="compositionally biased region" description="Polar residues" evidence="9">
    <location>
        <begin position="93"/>
        <end position="104"/>
    </location>
</feature>
<keyword evidence="4 8" id="KW-0833">Ubl conjugation pathway</keyword>
<feature type="compositionally biased region" description="Basic and acidic residues" evidence="9">
    <location>
        <begin position="177"/>
        <end position="187"/>
    </location>
</feature>
<accession>A0A5A9NZK0</accession>
<feature type="region of interest" description="Disordered" evidence="9">
    <location>
        <begin position="177"/>
        <end position="246"/>
    </location>
</feature>